<dbReference type="Pfam" id="PF21788">
    <property type="entry name" value="TNP-like_GBD"/>
    <property type="match status" value="1"/>
</dbReference>
<evidence type="ECO:0000313" key="9">
    <source>
        <dbReference type="EMBL" id="KAF0289350.1"/>
    </source>
</evidence>
<dbReference type="AlphaFoldDB" id="A0A6A4VDM0"/>
<dbReference type="Pfam" id="PF21787">
    <property type="entry name" value="TNP-like_RNaseH_N"/>
    <property type="match status" value="1"/>
</dbReference>
<dbReference type="InterPro" id="IPR038441">
    <property type="entry name" value="THAP_Znf_sf"/>
</dbReference>
<keyword evidence="6" id="KW-0175">Coiled coil</keyword>
<gene>
    <name evidence="9" type="primary">T_34</name>
    <name evidence="9" type="ORF">FJT64_012404</name>
</gene>
<evidence type="ECO:0000256" key="4">
    <source>
        <dbReference type="ARBA" id="ARBA00023125"/>
    </source>
</evidence>
<dbReference type="SUPFAM" id="SSF57716">
    <property type="entry name" value="Glucocorticoid receptor-like (DNA-binding domain)"/>
    <property type="match status" value="1"/>
</dbReference>
<feature type="region of interest" description="Disordered" evidence="7">
    <location>
        <begin position="721"/>
        <end position="743"/>
    </location>
</feature>
<dbReference type="EMBL" id="VIIS01002036">
    <property type="protein sequence ID" value="KAF0289350.1"/>
    <property type="molecule type" value="Genomic_DNA"/>
</dbReference>
<sequence>MSYCAVATCRSYRRTGKFCTKSFFRFPKDPATCATWVHRCSRQDPINVLQARICSDHFLDSDYDPSYLVKASLMPGVSPCLKTDAVPTQNLRSAGSSGPAQQSTRASRSDRRQMKSLAQDIINTEGASSSLSDRSRSISLDASNQMEWSPAATDLPAGEVQYLSPLEEVQKLSQQNRRLKLRMEKQKRQWRQERQMLLRKLRVAERKAHKLQKLLRLGVVTEKQVSTVQSGHRVQWTAEDISRALGLRCRSRKAYEYVQQVMHLPLPSAATLSRWIRGFRVTPGVIEAALAVLRAAVQGMGALERLCVVSFDEMALSSRYCYDASADQILQGSKLQLLMVRGLCAAWKQPLFYEIDSPMTNQKLNSVISVLESLGLRVTAVVSDMGGANEGMWRSSGICADRTWIINPVDDTRRVWVFADAPHLIKLMRVHTVADDGGLLIPDGRGGRALLGRGTFLELLELDRAELRVAHKLTNLHVQGTGQVSQRVRLATQLFSHTVGTAIKELLPRRQPQAEAVLTANAWFDVLNSRSQFDATIERSAYGRTAEIKAVQDRALDKMTSLISDTRKTSAKHPNGHRSMLPFQQGMLRTTVSLRGLYEELHRTVPELQFVLTSHLNQDCLENCFSQIRSLGGANTTPNAVEVRSRLKVLLMAPAPQVAASSGRAVLQLEPSDLMSTSRAPQQLPCVSNEALEGLLIQFEEPDQELAAREDNEAEGAYQAVAAPPSSSHEEVTPLQSESATAGDERLEREALAFVAGFVAAKCRHLDAGLGQTTDQAPPSSVPSSWVRALSRGRLTVPSPNWMTIVEEFEVIFRLMMGDTVDGQSGIVQRLLAALQVKRPSLDARIARKLVTTRVHLRIRSLNQRQDEVAAERRAAKQVRQHVRSASSSRRTITGSQAGLREERITCAYDFVLALV</sequence>
<evidence type="ECO:0000256" key="1">
    <source>
        <dbReference type="ARBA" id="ARBA00022723"/>
    </source>
</evidence>
<keyword evidence="3" id="KW-0862">Zinc</keyword>
<organism evidence="9 10">
    <name type="scientific">Amphibalanus amphitrite</name>
    <name type="common">Striped barnacle</name>
    <name type="synonym">Balanus amphitrite</name>
    <dbReference type="NCBI Taxonomy" id="1232801"/>
    <lineage>
        <taxon>Eukaryota</taxon>
        <taxon>Metazoa</taxon>
        <taxon>Ecdysozoa</taxon>
        <taxon>Arthropoda</taxon>
        <taxon>Crustacea</taxon>
        <taxon>Multicrustacea</taxon>
        <taxon>Cirripedia</taxon>
        <taxon>Thoracica</taxon>
        <taxon>Thoracicalcarea</taxon>
        <taxon>Balanomorpha</taxon>
        <taxon>Balanoidea</taxon>
        <taxon>Balanidae</taxon>
        <taxon>Amphibalaninae</taxon>
        <taxon>Amphibalanus</taxon>
    </lineage>
</organism>
<evidence type="ECO:0000313" key="10">
    <source>
        <dbReference type="Proteomes" id="UP000440578"/>
    </source>
</evidence>
<keyword evidence="1" id="KW-0479">Metal-binding</keyword>
<dbReference type="PANTHER" id="PTHR46927:SF3">
    <property type="entry name" value="THAP-TYPE DOMAIN-CONTAINING PROTEIN"/>
    <property type="match status" value="1"/>
</dbReference>
<dbReference type="InterPro" id="IPR048365">
    <property type="entry name" value="TNP-like_RNaseH_N"/>
</dbReference>
<dbReference type="SMART" id="SM00692">
    <property type="entry name" value="DM3"/>
    <property type="match status" value="1"/>
</dbReference>
<dbReference type="InterPro" id="IPR006612">
    <property type="entry name" value="THAP_Znf"/>
</dbReference>
<dbReference type="GO" id="GO:0003677">
    <property type="term" value="F:DNA binding"/>
    <property type="evidence" value="ECO:0007669"/>
    <property type="project" value="UniProtKB-UniRule"/>
</dbReference>
<keyword evidence="10" id="KW-1185">Reference proteome</keyword>
<dbReference type="SMART" id="SM00980">
    <property type="entry name" value="THAP"/>
    <property type="match status" value="1"/>
</dbReference>
<evidence type="ECO:0000256" key="3">
    <source>
        <dbReference type="ARBA" id="ARBA00022833"/>
    </source>
</evidence>
<dbReference type="Pfam" id="PF05485">
    <property type="entry name" value="THAP"/>
    <property type="match status" value="1"/>
</dbReference>
<evidence type="ECO:0000256" key="6">
    <source>
        <dbReference type="SAM" id="Coils"/>
    </source>
</evidence>
<accession>A0A6A4VDM0</accession>
<dbReference type="OrthoDB" id="6627680at2759"/>
<dbReference type="InterPro" id="IPR052224">
    <property type="entry name" value="THAP_domain_protein"/>
</dbReference>
<evidence type="ECO:0000259" key="8">
    <source>
        <dbReference type="PROSITE" id="PS50950"/>
    </source>
</evidence>
<name>A0A6A4VDM0_AMPAM</name>
<dbReference type="PANTHER" id="PTHR46927">
    <property type="entry name" value="AGAP005574-PA"/>
    <property type="match status" value="1"/>
</dbReference>
<feature type="coiled-coil region" evidence="6">
    <location>
        <begin position="169"/>
        <end position="214"/>
    </location>
</feature>
<dbReference type="PROSITE" id="PS50950">
    <property type="entry name" value="ZF_THAP"/>
    <property type="match status" value="1"/>
</dbReference>
<dbReference type="InterPro" id="IPR048366">
    <property type="entry name" value="TNP-like_GBD"/>
</dbReference>
<feature type="domain" description="THAP-type" evidence="8">
    <location>
        <begin position="1"/>
        <end position="82"/>
    </location>
</feature>
<proteinExistence type="predicted"/>
<keyword evidence="4 5" id="KW-0238">DNA-binding</keyword>
<evidence type="ECO:0000256" key="7">
    <source>
        <dbReference type="SAM" id="MobiDB-lite"/>
    </source>
</evidence>
<reference evidence="9 10" key="1">
    <citation type="submission" date="2019-07" db="EMBL/GenBank/DDBJ databases">
        <title>Draft genome assembly of a fouling barnacle, Amphibalanus amphitrite (Darwin, 1854): The first reference genome for Thecostraca.</title>
        <authorList>
            <person name="Kim W."/>
        </authorList>
    </citation>
    <scope>NUCLEOTIDE SEQUENCE [LARGE SCALE GENOMIC DNA]</scope>
    <source>
        <strain evidence="9">SNU_AA5</strain>
        <tissue evidence="9">Soma without cirri and trophi</tissue>
    </source>
</reference>
<comment type="caution">
    <text evidence="9">The sequence shown here is derived from an EMBL/GenBank/DDBJ whole genome shotgun (WGS) entry which is preliminary data.</text>
</comment>
<protein>
    <submittedName>
        <fullName evidence="9">Transposable element P transposase</fullName>
    </submittedName>
</protein>
<dbReference type="Gene3D" id="6.20.210.20">
    <property type="entry name" value="THAP domain"/>
    <property type="match status" value="1"/>
</dbReference>
<feature type="compositionally biased region" description="Polar residues" evidence="7">
    <location>
        <begin position="89"/>
        <end position="106"/>
    </location>
</feature>
<evidence type="ECO:0000256" key="5">
    <source>
        <dbReference type="PROSITE-ProRule" id="PRU00309"/>
    </source>
</evidence>
<dbReference type="Proteomes" id="UP000440578">
    <property type="component" value="Unassembled WGS sequence"/>
</dbReference>
<dbReference type="GO" id="GO:0008270">
    <property type="term" value="F:zinc ion binding"/>
    <property type="evidence" value="ECO:0007669"/>
    <property type="project" value="UniProtKB-KW"/>
</dbReference>
<evidence type="ECO:0000256" key="2">
    <source>
        <dbReference type="ARBA" id="ARBA00022771"/>
    </source>
</evidence>
<keyword evidence="2 5" id="KW-0863">Zinc-finger</keyword>
<feature type="region of interest" description="Disordered" evidence="7">
    <location>
        <begin position="89"/>
        <end position="114"/>
    </location>
</feature>